<gene>
    <name evidence="2" type="ORF">BLX06_15590</name>
</gene>
<feature type="domain" description="Pesticidal crystal protein Cry" evidence="1">
    <location>
        <begin position="97"/>
        <end position="257"/>
    </location>
</feature>
<name>A0A9X6B8X4_BACCE</name>
<dbReference type="EMBL" id="MUAU01000046">
    <property type="protein sequence ID" value="OOR74152.1"/>
    <property type="molecule type" value="Genomic_DNA"/>
</dbReference>
<dbReference type="Pfam" id="PF17997">
    <property type="entry name" value="Cry1Ac_D5"/>
    <property type="match status" value="1"/>
</dbReference>
<dbReference type="InterPro" id="IPR041587">
    <property type="entry name" value="Cry_V"/>
</dbReference>
<evidence type="ECO:0000313" key="3">
    <source>
        <dbReference type="Proteomes" id="UP000190641"/>
    </source>
</evidence>
<comment type="caution">
    <text evidence="2">The sequence shown here is derived from an EMBL/GenBank/DDBJ whole genome shotgun (WGS) entry which is preliminary data.</text>
</comment>
<reference evidence="2 3" key="1">
    <citation type="submission" date="2017-01" db="EMBL/GenBank/DDBJ databases">
        <title>Bacillus cereus isolates.</title>
        <authorList>
            <person name="Beno S.M."/>
        </authorList>
    </citation>
    <scope>NUCLEOTIDE SEQUENCE [LARGE SCALE GENOMIC DNA]</scope>
    <source>
        <strain evidence="2 3">FSL K6-1030</strain>
    </source>
</reference>
<accession>A0A9X6B8X4</accession>
<dbReference type="InterPro" id="IPR008979">
    <property type="entry name" value="Galactose-bd-like_sf"/>
</dbReference>
<protein>
    <recommendedName>
        <fullName evidence="1">Pesticidal crystal protein Cry domain-containing protein</fullName>
    </recommendedName>
</protein>
<dbReference type="Proteomes" id="UP000190641">
    <property type="component" value="Unassembled WGS sequence"/>
</dbReference>
<organism evidence="2 3">
    <name type="scientific">Bacillus cereus</name>
    <dbReference type="NCBI Taxonomy" id="1396"/>
    <lineage>
        <taxon>Bacteria</taxon>
        <taxon>Bacillati</taxon>
        <taxon>Bacillota</taxon>
        <taxon>Bacilli</taxon>
        <taxon>Bacillales</taxon>
        <taxon>Bacillaceae</taxon>
        <taxon>Bacillus</taxon>
        <taxon>Bacillus cereus group</taxon>
    </lineage>
</organism>
<dbReference type="SUPFAM" id="SSF49785">
    <property type="entry name" value="Galactose-binding domain-like"/>
    <property type="match status" value="1"/>
</dbReference>
<evidence type="ECO:0000259" key="1">
    <source>
        <dbReference type="Pfam" id="PF17997"/>
    </source>
</evidence>
<proteinExistence type="predicted"/>
<dbReference type="RefSeq" id="WP_078186821.1">
    <property type="nucleotide sequence ID" value="NZ_MUAU01000046.1"/>
</dbReference>
<evidence type="ECO:0000313" key="2">
    <source>
        <dbReference type="EMBL" id="OOR74152.1"/>
    </source>
</evidence>
<sequence>MTILNMDESMFSQVNFNTLQDLRNITAQVNALFTNLTKDQLALNTSDYWIDQVVMKVDLLDPAVFGKEKKQLRQQVNKAKQLCKMRNLLKSGNFENINTWIIGRKVVITNHNPLFKGKHALLPPASIYPSYVYQKVDESKLKSHTRYLFSGFASHAQDLQVVVSRYGKEVDETLQIPFETAFSTTSEATANCCQPVSNLGEPTTMISNPSSSQDTHYFQYTIDVGSLQSDYNVGIEVGFKIISRTGMARLSNIELREQRPLTAKEIRDIQRKEQIWRQQLNQEEGKVITTLQSIVKQLNRLYQNEDWNGSIKSYVMYQDVTNISLPDLPNQKHWFMSDREGPHAAVTRILKQAVNRAFQQVEDTNWIKNGSFTKGFDGWSITGDVNITVQYGRPMLEFNHWDAQVQKTIIVPSELDKEYILRVRTQGLGTITLQDDTNTYELAMNRESFQIKMLEHLSFSGPSITVSIQSENNAFVLDTIELIAETNTDLP</sequence>
<dbReference type="AlphaFoldDB" id="A0A9X6B8X4"/>